<evidence type="ECO:0000313" key="3">
    <source>
        <dbReference type="EMBL" id="SYW79450.1"/>
    </source>
</evidence>
<reference evidence="4" key="1">
    <citation type="submission" date="2016-04" db="EMBL/GenBank/DDBJ databases">
        <authorList>
            <person name="Guldener U."/>
            <person name="Guldener U."/>
        </authorList>
    </citation>
    <scope>NUCLEOTIDE SEQUENCE [LARGE SCALE GENOMIC DNA]</scope>
    <source>
        <strain evidence="4">UB2112</strain>
    </source>
</reference>
<sequence length="129" mass="14995">MKLITILIALSCIVAGALLTEAAQVQKPVPWARIHHKKAKYWEFYSQSRGTDLRTVRPTYHRCTAKFPENRDYVFSNVFVGNREFEFQQFDANHIGVNCINCSPQIMGYYYSTKISNYIQCKAYEDVDI</sequence>
<protein>
    <submittedName>
        <fullName evidence="2">Related to conserved hypothetical Ustilaginaceae-specific protein</fullName>
    </submittedName>
</protein>
<dbReference type="Proteomes" id="UP000179920">
    <property type="component" value="Chromosome VIII"/>
</dbReference>
<evidence type="ECO:0000256" key="1">
    <source>
        <dbReference type="SAM" id="SignalP"/>
    </source>
</evidence>
<proteinExistence type="predicted"/>
<accession>A0A1K0HEH0</accession>
<dbReference type="Proteomes" id="UP000658997">
    <property type="component" value="Unassembled WGS sequence"/>
</dbReference>
<reference evidence="2" key="2">
    <citation type="submission" date="2016-04" db="EMBL/GenBank/DDBJ databases">
        <authorList>
            <person name="Evans L.H."/>
            <person name="Alamgir A."/>
            <person name="Owens N."/>
            <person name="Weber N.D."/>
            <person name="Virtaneva K."/>
            <person name="Barbian K."/>
            <person name="Babar A."/>
            <person name="Rosenke K."/>
        </authorList>
    </citation>
    <scope>NUCLEOTIDE SEQUENCE</scope>
    <source>
        <strain evidence="2">UB2112</strain>
    </source>
</reference>
<evidence type="ECO:0000313" key="5">
    <source>
        <dbReference type="Proteomes" id="UP000658997"/>
    </source>
</evidence>
<keyword evidence="1" id="KW-0732">Signal</keyword>
<feature type="chain" id="PRO_5038218859" evidence="1">
    <location>
        <begin position="23"/>
        <end position="129"/>
    </location>
</feature>
<dbReference type="OrthoDB" id="2542050at2759"/>
<feature type="signal peptide" evidence="1">
    <location>
        <begin position="1"/>
        <end position="22"/>
    </location>
</feature>
<name>A0A1K0HEH0_9BASI</name>
<dbReference type="EMBL" id="ULHB01000055">
    <property type="protein sequence ID" value="SYW79450.1"/>
    <property type="molecule type" value="Genomic_DNA"/>
</dbReference>
<reference evidence="3" key="3">
    <citation type="submission" date="2018-08" db="EMBL/GenBank/DDBJ databases">
        <authorList>
            <person name="Guldener U."/>
        </authorList>
    </citation>
    <scope>NUCLEOTIDE SEQUENCE</scope>
    <source>
        <strain evidence="3">UB2</strain>
    </source>
</reference>
<evidence type="ECO:0000313" key="4">
    <source>
        <dbReference type="Proteomes" id="UP000179920"/>
    </source>
</evidence>
<gene>
    <name evidence="3" type="ORF">UBRO2_03134</name>
    <name evidence="2" type="ORF">UBRO_04986</name>
</gene>
<organism evidence="2 4">
    <name type="scientific">Ustilago bromivora</name>
    <dbReference type="NCBI Taxonomy" id="307758"/>
    <lineage>
        <taxon>Eukaryota</taxon>
        <taxon>Fungi</taxon>
        <taxon>Dikarya</taxon>
        <taxon>Basidiomycota</taxon>
        <taxon>Ustilaginomycotina</taxon>
        <taxon>Ustilaginomycetes</taxon>
        <taxon>Ustilaginales</taxon>
        <taxon>Ustilaginaceae</taxon>
        <taxon>Ustilago</taxon>
    </lineage>
</organism>
<dbReference type="AlphaFoldDB" id="A0A1K0HEH0"/>
<keyword evidence="5" id="KW-1185">Reference proteome</keyword>
<evidence type="ECO:0000313" key="2">
    <source>
        <dbReference type="EMBL" id="SAM82757.1"/>
    </source>
</evidence>
<dbReference type="EMBL" id="LT558124">
    <property type="protein sequence ID" value="SAM82757.1"/>
    <property type="molecule type" value="Genomic_DNA"/>
</dbReference>